<keyword evidence="11" id="KW-1185">Reference proteome</keyword>
<evidence type="ECO:0000256" key="7">
    <source>
        <dbReference type="ARBA" id="ARBA00023014"/>
    </source>
</evidence>
<protein>
    <submittedName>
        <fullName evidence="10">Radical SAM protein</fullName>
    </submittedName>
</protein>
<dbReference type="PROSITE" id="PS51918">
    <property type="entry name" value="RADICAL_SAM"/>
    <property type="match status" value="1"/>
</dbReference>
<dbReference type="InterPro" id="IPR034466">
    <property type="entry name" value="Methyltransferase_Class_B"/>
</dbReference>
<name>A0ABV4UGD9_9RHOO</name>
<dbReference type="SUPFAM" id="SSF102114">
    <property type="entry name" value="Radical SAM enzymes"/>
    <property type="match status" value="1"/>
</dbReference>
<dbReference type="InterPro" id="IPR007197">
    <property type="entry name" value="rSAM"/>
</dbReference>
<dbReference type="InterPro" id="IPR058240">
    <property type="entry name" value="rSAM_sf"/>
</dbReference>
<dbReference type="Gene3D" id="3.40.50.280">
    <property type="entry name" value="Cobalamin-binding domain"/>
    <property type="match status" value="1"/>
</dbReference>
<dbReference type="InterPro" id="IPR051198">
    <property type="entry name" value="BchE-like"/>
</dbReference>
<dbReference type="Proteomes" id="UP001574673">
    <property type="component" value="Unassembled WGS sequence"/>
</dbReference>
<comment type="caution">
    <text evidence="10">The sequence shown here is derived from an EMBL/GenBank/DDBJ whole genome shotgun (WGS) entry which is preliminary data.</text>
</comment>
<keyword evidence="6" id="KW-0408">Iron</keyword>
<evidence type="ECO:0000256" key="3">
    <source>
        <dbReference type="ARBA" id="ARBA00022679"/>
    </source>
</evidence>
<keyword evidence="4" id="KW-0949">S-adenosyl-L-methionine</keyword>
<evidence type="ECO:0000256" key="2">
    <source>
        <dbReference type="ARBA" id="ARBA00022603"/>
    </source>
</evidence>
<sequence length="472" mass="53259">MKITLISPKGPLYRVRGGIFKRSLRYQPLTLPTLAALVPADMNAEITLIDEGITPIPETIDADLIGMTVITGTARRAYELAVRFRSQGHTVVLGGPHVTLVPEEAARHADAICIGYAEDSWPALLRDWAADHLQPVYRQAPDFSLNRLDVPHARRDLFDSRQFLTQAVFEATRSCAHACEFCVAPTAWGRQQYQKPVDWVIEDIRRVGQKRILFVDLNLISDRNYARELFTRLIPLNVQWFGLSTVLLALDAELLELVARSGCRGLLLGLETVTPESLGDAGKRFNGAVHFKDFIADLHRLGIAVQGCFVFGLEHDTPDVFDATVEFAIDAGVDLPRFAVLTPFPGTPLYRRLDASGRILSRDWDLYDGQHVVFQPYNMSVRELAEGHERAWKATYRWSAIARRLWRARNFRPLALTANFGYRFYAHNLHRFYTCDWPMQPLPSLSTDKKAVSSVVFQPPKSSARTQRTVCG</sequence>
<dbReference type="InterPro" id="IPR023404">
    <property type="entry name" value="rSAM_horseshoe"/>
</dbReference>
<evidence type="ECO:0000259" key="8">
    <source>
        <dbReference type="PROSITE" id="PS51332"/>
    </source>
</evidence>
<keyword evidence="3" id="KW-0808">Transferase</keyword>
<dbReference type="SMART" id="SM00729">
    <property type="entry name" value="Elp3"/>
    <property type="match status" value="1"/>
</dbReference>
<dbReference type="PROSITE" id="PS51332">
    <property type="entry name" value="B12_BINDING"/>
    <property type="match status" value="1"/>
</dbReference>
<keyword evidence="5" id="KW-0479">Metal-binding</keyword>
<dbReference type="Pfam" id="PF04055">
    <property type="entry name" value="Radical_SAM"/>
    <property type="match status" value="1"/>
</dbReference>
<evidence type="ECO:0000313" key="11">
    <source>
        <dbReference type="Proteomes" id="UP001574673"/>
    </source>
</evidence>
<feature type="domain" description="B12-binding" evidence="8">
    <location>
        <begin position="1"/>
        <end position="135"/>
    </location>
</feature>
<dbReference type="RefSeq" id="WP_418891365.1">
    <property type="nucleotide sequence ID" value="NZ_JBEUWX010000002.1"/>
</dbReference>
<evidence type="ECO:0000256" key="6">
    <source>
        <dbReference type="ARBA" id="ARBA00023004"/>
    </source>
</evidence>
<dbReference type="InterPro" id="IPR006158">
    <property type="entry name" value="Cobalamin-bd"/>
</dbReference>
<evidence type="ECO:0000256" key="4">
    <source>
        <dbReference type="ARBA" id="ARBA00022691"/>
    </source>
</evidence>
<organism evidence="10 11">
    <name type="scientific">Dentiradicibacter hellwigii</name>
    <dbReference type="NCBI Taxonomy" id="3149053"/>
    <lineage>
        <taxon>Bacteria</taxon>
        <taxon>Pseudomonadati</taxon>
        <taxon>Pseudomonadota</taxon>
        <taxon>Betaproteobacteria</taxon>
        <taxon>Rhodocyclales</taxon>
        <taxon>Rhodocyclaceae</taxon>
        <taxon>Dentiradicibacter</taxon>
    </lineage>
</organism>
<dbReference type="SFLD" id="SFLDG01123">
    <property type="entry name" value="methyltransferase_(Class_B)"/>
    <property type="match status" value="1"/>
</dbReference>
<keyword evidence="2" id="KW-0489">Methyltransferase</keyword>
<proteinExistence type="predicted"/>
<evidence type="ECO:0000259" key="9">
    <source>
        <dbReference type="PROSITE" id="PS51918"/>
    </source>
</evidence>
<keyword evidence="7" id="KW-0411">Iron-sulfur</keyword>
<evidence type="ECO:0000256" key="1">
    <source>
        <dbReference type="ARBA" id="ARBA00001966"/>
    </source>
</evidence>
<dbReference type="Pfam" id="PF02310">
    <property type="entry name" value="B12-binding"/>
    <property type="match status" value="1"/>
</dbReference>
<comment type="cofactor">
    <cofactor evidence="1">
        <name>[4Fe-4S] cluster</name>
        <dbReference type="ChEBI" id="CHEBI:49883"/>
    </cofactor>
</comment>
<dbReference type="SFLD" id="SFLDS00029">
    <property type="entry name" value="Radical_SAM"/>
    <property type="match status" value="1"/>
</dbReference>
<dbReference type="SFLD" id="SFLDG01082">
    <property type="entry name" value="B12-binding_domain_containing"/>
    <property type="match status" value="1"/>
</dbReference>
<dbReference type="InterPro" id="IPR006638">
    <property type="entry name" value="Elp3/MiaA/NifB-like_rSAM"/>
</dbReference>
<dbReference type="EMBL" id="JBEUWX010000002">
    <property type="protein sequence ID" value="MFA9950300.1"/>
    <property type="molecule type" value="Genomic_DNA"/>
</dbReference>
<reference evidence="11" key="1">
    <citation type="submission" date="2024-06" db="EMBL/GenBank/DDBJ databases">
        <title>Radixoralia hellwigii gen. nov., sp nov., isolated from a root canal in the human oral cavity.</title>
        <authorList>
            <person name="Bartsch S."/>
            <person name="Wittmer A."/>
            <person name="Schulz A.-K."/>
            <person name="Neumann-Schaal M."/>
            <person name="Wolf J."/>
            <person name="Gronow S."/>
            <person name="Tennert C."/>
            <person name="Haecker G."/>
            <person name="Cieplik F."/>
            <person name="Al-Ahmad A."/>
        </authorList>
    </citation>
    <scope>NUCLEOTIDE SEQUENCE [LARGE SCALE GENOMIC DNA]</scope>
    <source>
        <strain evidence="11">Wk13</strain>
    </source>
</reference>
<evidence type="ECO:0000313" key="10">
    <source>
        <dbReference type="EMBL" id="MFA9950300.1"/>
    </source>
</evidence>
<gene>
    <name evidence="10" type="ORF">ABCS64_08210</name>
</gene>
<accession>A0ABV4UGD9</accession>
<feature type="domain" description="Radical SAM core" evidence="9">
    <location>
        <begin position="161"/>
        <end position="378"/>
    </location>
</feature>
<dbReference type="PANTHER" id="PTHR43409">
    <property type="entry name" value="ANAEROBIC MAGNESIUM-PROTOPORPHYRIN IX MONOMETHYL ESTER CYCLASE-RELATED"/>
    <property type="match status" value="1"/>
</dbReference>
<dbReference type="PANTHER" id="PTHR43409:SF7">
    <property type="entry name" value="BLL1977 PROTEIN"/>
    <property type="match status" value="1"/>
</dbReference>
<dbReference type="Gene3D" id="3.80.30.20">
    <property type="entry name" value="tm_1862 like domain"/>
    <property type="match status" value="1"/>
</dbReference>
<evidence type="ECO:0000256" key="5">
    <source>
        <dbReference type="ARBA" id="ARBA00022723"/>
    </source>
</evidence>